<dbReference type="PANTHER" id="PTHR43220:SF21">
    <property type="entry name" value="TRANSMEMBRANE PROTEIN 41A"/>
    <property type="match status" value="1"/>
</dbReference>
<feature type="compositionally biased region" description="Basic and acidic residues" evidence="5">
    <location>
        <begin position="261"/>
        <end position="282"/>
    </location>
</feature>
<feature type="transmembrane region" description="Helical" evidence="6">
    <location>
        <begin position="514"/>
        <end position="547"/>
    </location>
</feature>
<reference evidence="7" key="1">
    <citation type="submission" date="2014-08" db="EMBL/GenBank/DDBJ databases">
        <authorList>
            <person name="Sharma Rahul"/>
            <person name="Thines Marco"/>
        </authorList>
    </citation>
    <scope>NUCLEOTIDE SEQUENCE</scope>
</reference>
<dbReference type="GO" id="GO:0016020">
    <property type="term" value="C:membrane"/>
    <property type="evidence" value="ECO:0007669"/>
    <property type="project" value="UniProtKB-SubCell"/>
</dbReference>
<evidence type="ECO:0000313" key="7">
    <source>
        <dbReference type="EMBL" id="CED82666.1"/>
    </source>
</evidence>
<proteinExistence type="predicted"/>
<protein>
    <submittedName>
        <fullName evidence="7">Predicted membrane protein</fullName>
    </submittedName>
</protein>
<comment type="subcellular location">
    <subcellularLocation>
        <location evidence="1">Membrane</location>
        <topology evidence="1">Multi-pass membrane protein</topology>
    </subcellularLocation>
</comment>
<keyword evidence="4 6" id="KW-0472">Membrane</keyword>
<dbReference type="AlphaFoldDB" id="A0A0F7SMK0"/>
<feature type="compositionally biased region" description="Low complexity" evidence="5">
    <location>
        <begin position="1"/>
        <end position="41"/>
    </location>
</feature>
<accession>A0A0F7SMK0</accession>
<feature type="compositionally biased region" description="Acidic residues" evidence="5">
    <location>
        <begin position="284"/>
        <end position="294"/>
    </location>
</feature>
<organism evidence="7">
    <name type="scientific">Phaffia rhodozyma</name>
    <name type="common">Yeast</name>
    <name type="synonym">Xanthophyllomyces dendrorhous</name>
    <dbReference type="NCBI Taxonomy" id="264483"/>
    <lineage>
        <taxon>Eukaryota</taxon>
        <taxon>Fungi</taxon>
        <taxon>Dikarya</taxon>
        <taxon>Basidiomycota</taxon>
        <taxon>Agaricomycotina</taxon>
        <taxon>Tremellomycetes</taxon>
        <taxon>Cystofilobasidiales</taxon>
        <taxon>Mrakiaceae</taxon>
        <taxon>Phaffia</taxon>
    </lineage>
</organism>
<evidence type="ECO:0000256" key="4">
    <source>
        <dbReference type="ARBA" id="ARBA00023136"/>
    </source>
</evidence>
<evidence type="ECO:0000256" key="3">
    <source>
        <dbReference type="ARBA" id="ARBA00022989"/>
    </source>
</evidence>
<evidence type="ECO:0000256" key="1">
    <source>
        <dbReference type="ARBA" id="ARBA00004141"/>
    </source>
</evidence>
<dbReference type="InterPro" id="IPR045014">
    <property type="entry name" value="TM41A/B"/>
</dbReference>
<sequence>MTINRTNPSTPSSAATTFSHSSLLASSPNSTAAEFSASSSQPPLPPASRPPLSSRATSTTLYPDSQSSSSFRPSVSRMRSRGRSITATDPSLLLSTSSPSHPSFLPSQSSASTTHHQSPSQRASPLPSVGLNPSIYPRSRAPTLSVLPSSTRQFESIEDEPDTPSRPRDADTWIKPKNPNQPTHGRGRSLSLGVQPLKNPPSSKRQSPANGPRSTTTSTAHKHGPPKRSKPWGESLFGFSNASVGNLGIGTNSRDQLWRYPEESDTEHSPTDRLESYHHQDGSDSSDIDSDEENASGSQDGSEASLRIRVQQHGSNLHLPLIPFNSLPRRPTLTFTSSSTTLLSNPPETDQNASSSHQTSYFYDDQNAFPPSLPTPALSSSSLSSYNFRPAHSRSSIDLVRNGDSLNEVTTTVSTARRVTTRELRQLAKGMIPTLIAIAIAFLCSFGIVIGLLRGLPIPPSFEGRIPKSSADIQLVSSAINRYMEHSTSGYLHTMLALGLAGVWTHAWSVPGSVVLNVLLGALLPAVPAVFFLTCSTTLGGFCSYLLSRPLSPLITLLFPTQLAVVRASIASPGLSTNAGGSKQTGFGSGPWRKLFVMRATGLVPWSGMNVACGVVGVRWDVFCGTFAAGSLSWNYVTSQVGALLMQISQPTNPSSDPQDPAPSESITSLLRDPSIIIKLVALSLLSLVPVLLKPKTTVTVQDGRGPPIETSASAGWWALPLLTRMGRGRGAAGMLGILQRSIGSIGAMASKWMGVDWMRGMEEGSTNSGHIREGLMSGTR</sequence>
<dbReference type="PANTHER" id="PTHR43220">
    <property type="match status" value="1"/>
</dbReference>
<feature type="compositionally biased region" description="Polar residues" evidence="5">
    <location>
        <begin position="200"/>
        <end position="219"/>
    </location>
</feature>
<name>A0A0F7SMK0_PHARH</name>
<feature type="compositionally biased region" description="Basic residues" evidence="5">
    <location>
        <begin position="220"/>
        <end position="230"/>
    </location>
</feature>
<feature type="region of interest" description="Disordered" evidence="5">
    <location>
        <begin position="337"/>
        <end position="366"/>
    </location>
</feature>
<feature type="compositionally biased region" description="Polar residues" evidence="5">
    <location>
        <begin position="346"/>
        <end position="361"/>
    </location>
</feature>
<keyword evidence="2 6" id="KW-0812">Transmembrane</keyword>
<dbReference type="EMBL" id="LN483142">
    <property type="protein sequence ID" value="CED82666.1"/>
    <property type="molecule type" value="Genomic_DNA"/>
</dbReference>
<evidence type="ECO:0000256" key="6">
    <source>
        <dbReference type="SAM" id="Phobius"/>
    </source>
</evidence>
<evidence type="ECO:0000256" key="2">
    <source>
        <dbReference type="ARBA" id="ARBA00022692"/>
    </source>
</evidence>
<evidence type="ECO:0000256" key="5">
    <source>
        <dbReference type="SAM" id="MobiDB-lite"/>
    </source>
</evidence>
<feature type="transmembrane region" description="Helical" evidence="6">
    <location>
        <begin position="431"/>
        <end position="453"/>
    </location>
</feature>
<feature type="compositionally biased region" description="Low complexity" evidence="5">
    <location>
        <begin position="50"/>
        <end position="77"/>
    </location>
</feature>
<feature type="compositionally biased region" description="Basic and acidic residues" evidence="5">
    <location>
        <begin position="163"/>
        <end position="174"/>
    </location>
</feature>
<keyword evidence="3 6" id="KW-1133">Transmembrane helix</keyword>
<feature type="region of interest" description="Disordered" evidence="5">
    <location>
        <begin position="1"/>
        <end position="236"/>
    </location>
</feature>
<feature type="region of interest" description="Disordered" evidence="5">
    <location>
        <begin position="261"/>
        <end position="304"/>
    </location>
</feature>
<feature type="transmembrane region" description="Helical" evidence="6">
    <location>
        <begin position="490"/>
        <end position="508"/>
    </location>
</feature>
<feature type="compositionally biased region" description="Low complexity" evidence="5">
    <location>
        <begin position="88"/>
        <end position="120"/>
    </location>
</feature>